<protein>
    <submittedName>
        <fullName evidence="1">ABC transporter substrate-binding protein</fullName>
    </submittedName>
</protein>
<reference evidence="1" key="1">
    <citation type="submission" date="2022-12" db="EMBL/GenBank/DDBJ databases">
        <authorList>
            <consortium name="Asia Pacific Centre for Animal Health"/>
            <person name="Klose S.M."/>
            <person name="Legione A.R."/>
            <person name="Monotti I."/>
            <person name="Bushell R."/>
            <person name="Marenda M.S."/>
            <person name="Sugiyama T."/>
            <person name="Browning G.F."/>
            <person name="Vaz P.K."/>
        </authorList>
    </citation>
    <scope>NUCLEOTIDE SEQUENCE</scope>
    <source>
        <strain evidence="1">Felid995</strain>
    </source>
</reference>
<keyword evidence="2" id="KW-1185">Reference proteome</keyword>
<proteinExistence type="predicted"/>
<dbReference type="Proteomes" id="UP001213039">
    <property type="component" value="Chromosome"/>
</dbReference>
<evidence type="ECO:0000313" key="1">
    <source>
        <dbReference type="EMBL" id="WBP83904.1"/>
    </source>
</evidence>
<evidence type="ECO:0000313" key="2">
    <source>
        <dbReference type="Proteomes" id="UP001213039"/>
    </source>
</evidence>
<gene>
    <name evidence="1" type="ORF">Me_995_000532</name>
</gene>
<dbReference type="EMBL" id="CP114370">
    <property type="protein sequence ID" value="WBP83904.1"/>
    <property type="molecule type" value="Genomic_DNA"/>
</dbReference>
<sequence>MNRIKFKKSIFSLLITSLSATAIAAGVVSCSPTNSSSNNANDNSGANFNRTLSIDYDLGLATEPINNLNYVRYKSVDKILPSLVDSFIKNGPDNILKRTIKTNPFTMIMVNTSKSVNENNELSPVFDDLWKNNSLFAEKDGFGEVTSSYYDITNFNLVGGLGKSSSSSDVVKSSTIYAFRNPKNSGNYMAISGFLNNKLNRWSNGDYVNAQDLRDYFEYILDLNTGSQKLDEILKYGIRGADKFINAQKEYLAKYNRNYLNPWGRRRYIKNALGNYVQDPEQKVWQGQIKNAQGEFVDLEDVKKIKEAALSFGFYTGQLFLDYDNEFIQANLSLNPSFSLTKEVQDFNVLDENKQTKTIKLVLNPFVNPYQVFSKEGETLLTRYNQISNSENSFSMIFDANKTPNLSFLVSHIITNLYPINRKYVETVAGGIDKYGSDPKTFLTSGPFLMNPSDVVLGPQGQIVLTKNNEYFDAQNTISNKIKIYFSSDRNINTTFFEDGYISQTYIPATKINKYWSNKNYKNYLNKNFGYGTIAYGFNLDNETNGDSYLQDQDLRNAIYFAINREDIIKFVGWDFSFPVNTFTSYGQYRTQNGRNIETYFSDLTSKTKNSTDAKEKEYPLQNYDFVVHLAKSFTFEKTTRKDFAYDLETAKFYMDRFKAKYPNLDKVSLRFLNNSSDEQKNAGLFLRESLRKAFGNFIELELKSLPENTFASFIEEGKYDIIYQNYDKLGGNGAEDYVSTFFKNDGIDSLSQKAIGFKNNPVGSFTYSDYFIDLLLEKQGIKNNLSSFEELLKEQINEVKNLANQKDGFQETSSSAEINDFVKKYLDEIVSDLNKNIYNKNFVASILEYLMTNKNNIKFSRMKKAFKNYISSTKTVAEIANETLDTKQRLNIQKTIKDSKVTFDFWEKIIELAFIKSDESLTEYSDRLSAFFSSNFSTKEVEQGWTQEYIYVFIGELEKIIRDASFLVPLMEVDTNWEITRVGGTDSLYRFALQYAYDYTKPPRPGLPRGKEN</sequence>
<accession>A0ACD4PGW8</accession>
<name>A0ACD4PGW8_9BACT</name>
<organism evidence="1 2">
    <name type="scientific">Mycoplasmopsis edwardii</name>
    <dbReference type="NCBI Taxonomy" id="53558"/>
    <lineage>
        <taxon>Bacteria</taxon>
        <taxon>Bacillati</taxon>
        <taxon>Mycoplasmatota</taxon>
        <taxon>Mycoplasmoidales</taxon>
        <taxon>Metamycoplasmataceae</taxon>
        <taxon>Mycoplasmopsis</taxon>
    </lineage>
</organism>